<comment type="subcellular location">
    <subcellularLocation>
        <location evidence="1">Cell inner membrane</location>
        <topology evidence="1">Single-pass membrane protein</topology>
        <orientation evidence="1">Periplasmic side</orientation>
    </subcellularLocation>
</comment>
<dbReference type="InterPro" id="IPR006597">
    <property type="entry name" value="Sel1-like"/>
</dbReference>
<name>A0A486XUS8_9GAMM</name>
<evidence type="ECO:0000256" key="9">
    <source>
        <dbReference type="ARBA" id="ARBA00023136"/>
    </source>
</evidence>
<dbReference type="PROSITE" id="PS52015">
    <property type="entry name" value="TONB_CTD"/>
    <property type="match status" value="1"/>
</dbReference>
<evidence type="ECO:0000256" key="7">
    <source>
        <dbReference type="ARBA" id="ARBA00022927"/>
    </source>
</evidence>
<evidence type="ECO:0000259" key="11">
    <source>
        <dbReference type="PROSITE" id="PS52015"/>
    </source>
</evidence>
<dbReference type="AlphaFoldDB" id="A0A486XUS8"/>
<feature type="coiled-coil region" evidence="10">
    <location>
        <begin position="82"/>
        <end position="121"/>
    </location>
</feature>
<evidence type="ECO:0000256" key="6">
    <source>
        <dbReference type="ARBA" id="ARBA00022692"/>
    </source>
</evidence>
<dbReference type="InterPro" id="IPR006260">
    <property type="entry name" value="TonB/TolA_C"/>
</dbReference>
<evidence type="ECO:0000256" key="5">
    <source>
        <dbReference type="ARBA" id="ARBA00022519"/>
    </source>
</evidence>
<dbReference type="GO" id="GO:0005886">
    <property type="term" value="C:plasma membrane"/>
    <property type="evidence" value="ECO:0007669"/>
    <property type="project" value="UniProtKB-SubCell"/>
</dbReference>
<protein>
    <submittedName>
        <fullName evidence="12">Ferric siderophore transport system, periplasmic binding protein TonB</fullName>
    </submittedName>
</protein>
<sequence>MKKWIWLALLNCGAVQADMLDALKAYEQKDYIDAQQQFAELLPLGNELAAFNLGVMAYQAEGQPQDLTKALTYFMLAADLRHEQAKNLLARLAAQASEQQLELANQEFERLKQRVAIVATDLTKSRNANAPEPIRRVHPDYPIEAARQGQFGYVALRFLVDEQGEVTAVDTMDAYPKKVFEKSSIKALKRWRFEPSGQKHLMNVRLNYSLDGGVKLAAVENMMEQNKLWEYAVLGAPEYQLALGTLLSLIEIQSPNSFWYDPDMPLAATPDFSIYTKHAVLRPDFDGFWGRAIVRVAEDGTITEQIKADFEPGSEVTSLVGLKFKGKVETDVYRVARSSTDGARRAYVTPSIQTSRAMSGMFWWEQAAKNGNLDAQRVMAAYDAQWENYLLSQQDAEVMAWTGTRLIIDGQREQGMALLEQAIAKNYQPAKEMKKQFM</sequence>
<organism evidence="12">
    <name type="scientific">Rheinheimera sp. BAL341</name>
    <dbReference type="NCBI Taxonomy" id="1708203"/>
    <lineage>
        <taxon>Bacteria</taxon>
        <taxon>Pseudomonadati</taxon>
        <taxon>Pseudomonadota</taxon>
        <taxon>Gammaproteobacteria</taxon>
        <taxon>Chromatiales</taxon>
        <taxon>Chromatiaceae</taxon>
        <taxon>Rheinheimera</taxon>
    </lineage>
</organism>
<keyword evidence="5" id="KW-0997">Cell inner membrane</keyword>
<feature type="domain" description="TonB C-terminal" evidence="11">
    <location>
        <begin position="126"/>
        <end position="217"/>
    </location>
</feature>
<evidence type="ECO:0000256" key="3">
    <source>
        <dbReference type="ARBA" id="ARBA00022448"/>
    </source>
</evidence>
<keyword evidence="7" id="KW-0653">Protein transport</keyword>
<comment type="similarity">
    <text evidence="2">Belongs to the TonB family.</text>
</comment>
<dbReference type="SMART" id="SM00671">
    <property type="entry name" value="SEL1"/>
    <property type="match status" value="1"/>
</dbReference>
<dbReference type="Gene3D" id="3.30.2420.10">
    <property type="entry name" value="TonB"/>
    <property type="match status" value="1"/>
</dbReference>
<evidence type="ECO:0000256" key="2">
    <source>
        <dbReference type="ARBA" id="ARBA00006555"/>
    </source>
</evidence>
<evidence type="ECO:0000256" key="8">
    <source>
        <dbReference type="ARBA" id="ARBA00022989"/>
    </source>
</evidence>
<evidence type="ECO:0000256" key="10">
    <source>
        <dbReference type="SAM" id="Coils"/>
    </source>
</evidence>
<keyword evidence="4" id="KW-1003">Cell membrane</keyword>
<keyword evidence="9" id="KW-0472">Membrane</keyword>
<dbReference type="GO" id="GO:0055085">
    <property type="term" value="P:transmembrane transport"/>
    <property type="evidence" value="ECO:0007669"/>
    <property type="project" value="InterPro"/>
</dbReference>
<keyword evidence="8" id="KW-1133">Transmembrane helix</keyword>
<dbReference type="InterPro" id="IPR051045">
    <property type="entry name" value="TonB-dependent_transducer"/>
</dbReference>
<dbReference type="NCBIfam" id="TIGR01352">
    <property type="entry name" value="tonB_Cterm"/>
    <property type="match status" value="1"/>
</dbReference>
<proteinExistence type="inferred from homology"/>
<dbReference type="SUPFAM" id="SSF81901">
    <property type="entry name" value="HCP-like"/>
    <property type="match status" value="1"/>
</dbReference>
<keyword evidence="3" id="KW-0813">Transport</keyword>
<dbReference type="PANTHER" id="PTHR33446">
    <property type="entry name" value="PROTEIN TONB-RELATED"/>
    <property type="match status" value="1"/>
</dbReference>
<dbReference type="EMBL" id="CAAJGR010000033">
    <property type="protein sequence ID" value="VHO06405.1"/>
    <property type="molecule type" value="Genomic_DNA"/>
</dbReference>
<dbReference type="Pfam" id="PF03544">
    <property type="entry name" value="TonB_C"/>
    <property type="match status" value="1"/>
</dbReference>
<dbReference type="InterPro" id="IPR011990">
    <property type="entry name" value="TPR-like_helical_dom_sf"/>
</dbReference>
<dbReference type="Gene3D" id="1.25.40.10">
    <property type="entry name" value="Tetratricopeptide repeat domain"/>
    <property type="match status" value="1"/>
</dbReference>
<evidence type="ECO:0000256" key="4">
    <source>
        <dbReference type="ARBA" id="ARBA00022475"/>
    </source>
</evidence>
<dbReference type="GO" id="GO:0015031">
    <property type="term" value="P:protein transport"/>
    <property type="evidence" value="ECO:0007669"/>
    <property type="project" value="UniProtKB-KW"/>
</dbReference>
<evidence type="ECO:0000256" key="1">
    <source>
        <dbReference type="ARBA" id="ARBA00004383"/>
    </source>
</evidence>
<keyword evidence="6" id="KW-0812">Transmembrane</keyword>
<dbReference type="SUPFAM" id="SSF74653">
    <property type="entry name" value="TolA/TonB C-terminal domain"/>
    <property type="match status" value="1"/>
</dbReference>
<keyword evidence="10" id="KW-0175">Coiled coil</keyword>
<accession>A0A486XUS8</accession>
<dbReference type="PANTHER" id="PTHR33446:SF14">
    <property type="entry name" value="PROTEIN TONB"/>
    <property type="match status" value="1"/>
</dbReference>
<dbReference type="InterPro" id="IPR037682">
    <property type="entry name" value="TonB_C"/>
</dbReference>
<evidence type="ECO:0000313" key="12">
    <source>
        <dbReference type="EMBL" id="VHO06405.1"/>
    </source>
</evidence>
<reference evidence="12" key="1">
    <citation type="submission" date="2019-04" db="EMBL/GenBank/DDBJ databases">
        <authorList>
            <person name="Brambilla D."/>
        </authorList>
    </citation>
    <scope>NUCLEOTIDE SEQUENCE</scope>
    <source>
        <strain evidence="12">BAL1</strain>
    </source>
</reference>
<gene>
    <name evidence="12" type="ORF">BAL341_3426</name>
</gene>